<feature type="compositionally biased region" description="Polar residues" evidence="2">
    <location>
        <begin position="565"/>
        <end position="575"/>
    </location>
</feature>
<dbReference type="InterPro" id="IPR027417">
    <property type="entry name" value="P-loop_NTPase"/>
</dbReference>
<sequence>MDKKEYNLKLEEIDKYVNQGNYSEAARVADSIDWRRVRNVRTLCMVSEIYEADNRYEDSKELLLRAYRRSPMGRTILYRLVEVTIQLKQFDEAIEFYAEYVQSAPNDNSRYILKYKIYRGRGSSLEEQIDILKEYLDQEYTEKWAYELAKLYQQAGKTQECLATCDDLVLWFHSGKYVIKALELKKRYAPLTPKQQEIYDRRFDLQEEDDIYADEEELGREKQIVETGSDDSLAENILADTEKEIAKTVAEAADQTAQEEASAEEEQKTPSEAPTPEETSGEDVPEEEEEPEDPEEARQEDEGRQEPETDQTEERRPRKDLHSDLIKSMREIVSGVRHRVQPDPEEEMADQVIEQSKEEQEAAQASREKEISIKIPKMDIEDKSRENIASKLSIDDILLSMGEKGDAIRQAAAKASRENQNPNTPAGVISAMDEALMNMGVDVHGQKEKKPEEPVQEPAETARKEPEEKTQELGEEEIISAKTRRIPTDEIAEIHASYGLEPEEEEEFLDEEESFQEEEEPVRAEDIPEPEDERAEELRQEAEAETVKAPEEQVQERPVRQRQQKPSVSGRSQEASVPERRSTRSQKVQEMPRRRRYPGPMLKEYQKGLFAGFLDIQNLESQIASAIALAEQKGEDRTSRTGNILIFGDHGCGKTTIGVGIAKAIAQDRGIQFVKMAKIYAADLNRKDIASTIAKIAGGVLIVEEAGDLEDAIVDQLTTAMEFRTDGLIIILEDEQRYLHDLLMRHPRFTMKFTSQIFIPTFTIDELVRFGEIYAGQHDYVFSEGAAAALYDRIGNVSSQGDAVSITNVIELVDRAIRKANKFFRKMGSGKKRYDENDCVILQEKDFR</sequence>
<feature type="compositionally biased region" description="Acidic residues" evidence="2">
    <location>
        <begin position="279"/>
        <end position="295"/>
    </location>
</feature>
<dbReference type="PROSITE" id="PS50005">
    <property type="entry name" value="TPR"/>
    <property type="match status" value="1"/>
</dbReference>
<feature type="compositionally biased region" description="Basic and acidic residues" evidence="2">
    <location>
        <begin position="296"/>
        <end position="330"/>
    </location>
</feature>
<dbReference type="InterPro" id="IPR019734">
    <property type="entry name" value="TPR_rpt"/>
</dbReference>
<dbReference type="InterPro" id="IPR011990">
    <property type="entry name" value="TPR-like_helical_dom_sf"/>
</dbReference>
<accession>A0A9D1T882</accession>
<feature type="compositionally biased region" description="Basic and acidic residues" evidence="2">
    <location>
        <begin position="536"/>
        <end position="559"/>
    </location>
</feature>
<feature type="region of interest" description="Disordered" evidence="2">
    <location>
        <begin position="250"/>
        <end position="370"/>
    </location>
</feature>
<dbReference type="AlphaFoldDB" id="A0A9D1T882"/>
<evidence type="ECO:0000256" key="2">
    <source>
        <dbReference type="SAM" id="MobiDB-lite"/>
    </source>
</evidence>
<dbReference type="SUPFAM" id="SSF52540">
    <property type="entry name" value="P-loop containing nucleoside triphosphate hydrolases"/>
    <property type="match status" value="1"/>
</dbReference>
<keyword evidence="1" id="KW-0802">TPR repeat</keyword>
<reference evidence="4" key="1">
    <citation type="submission" date="2020-10" db="EMBL/GenBank/DDBJ databases">
        <authorList>
            <person name="Gilroy R."/>
        </authorList>
    </citation>
    <scope>NUCLEOTIDE SEQUENCE</scope>
    <source>
        <strain evidence="4">ChiBcec6-7307</strain>
    </source>
</reference>
<feature type="compositionally biased region" description="Basic and acidic residues" evidence="2">
    <location>
        <begin position="444"/>
        <end position="453"/>
    </location>
</feature>
<evidence type="ECO:0000313" key="5">
    <source>
        <dbReference type="Proteomes" id="UP000886889"/>
    </source>
</evidence>
<feature type="repeat" description="TPR" evidence="1">
    <location>
        <begin position="74"/>
        <end position="107"/>
    </location>
</feature>
<feature type="region of interest" description="Disordered" evidence="2">
    <location>
        <begin position="442"/>
        <end position="600"/>
    </location>
</feature>
<dbReference type="CDD" id="cd00009">
    <property type="entry name" value="AAA"/>
    <property type="match status" value="1"/>
</dbReference>
<dbReference type="Gene3D" id="1.25.40.10">
    <property type="entry name" value="Tetratricopeptide repeat domain"/>
    <property type="match status" value="1"/>
</dbReference>
<protein>
    <recommendedName>
        <fullName evidence="3">AAA+ ATPase domain-containing protein</fullName>
    </recommendedName>
</protein>
<dbReference type="Pfam" id="PF13432">
    <property type="entry name" value="TPR_16"/>
    <property type="match status" value="1"/>
</dbReference>
<organism evidence="4 5">
    <name type="scientific">Candidatus Merdiplasma excrementigallinarum</name>
    <dbReference type="NCBI Taxonomy" id="2840864"/>
    <lineage>
        <taxon>Bacteria</taxon>
        <taxon>Bacillati</taxon>
        <taxon>Bacillota</taxon>
        <taxon>Clostridia</taxon>
        <taxon>Lachnospirales</taxon>
        <taxon>Lachnospiraceae</taxon>
        <taxon>Lachnospiraceae incertae sedis</taxon>
        <taxon>Candidatus Merdiplasma</taxon>
    </lineage>
</organism>
<proteinExistence type="predicted"/>
<name>A0A9D1T882_9FIRM</name>
<dbReference type="Gene3D" id="3.40.50.300">
    <property type="entry name" value="P-loop containing nucleotide triphosphate hydrolases"/>
    <property type="match status" value="1"/>
</dbReference>
<dbReference type="EMBL" id="DVOS01000040">
    <property type="protein sequence ID" value="HIV23201.1"/>
    <property type="molecule type" value="Genomic_DNA"/>
</dbReference>
<feature type="domain" description="AAA+ ATPase" evidence="3">
    <location>
        <begin position="640"/>
        <end position="763"/>
    </location>
</feature>
<gene>
    <name evidence="4" type="ORF">IAC80_04595</name>
</gene>
<evidence type="ECO:0000313" key="4">
    <source>
        <dbReference type="EMBL" id="HIV23201.1"/>
    </source>
</evidence>
<reference evidence="4" key="2">
    <citation type="journal article" date="2021" name="PeerJ">
        <title>Extensive microbial diversity within the chicken gut microbiome revealed by metagenomics and culture.</title>
        <authorList>
            <person name="Gilroy R."/>
            <person name="Ravi A."/>
            <person name="Getino M."/>
            <person name="Pursley I."/>
            <person name="Horton D.L."/>
            <person name="Alikhan N.F."/>
            <person name="Baker D."/>
            <person name="Gharbi K."/>
            <person name="Hall N."/>
            <person name="Watson M."/>
            <person name="Adriaenssens E.M."/>
            <person name="Foster-Nyarko E."/>
            <person name="Jarju S."/>
            <person name="Secka A."/>
            <person name="Antonio M."/>
            <person name="Oren A."/>
            <person name="Chaudhuri R.R."/>
            <person name="La Ragione R."/>
            <person name="Hildebrand F."/>
            <person name="Pallen M.J."/>
        </authorList>
    </citation>
    <scope>NUCLEOTIDE SEQUENCE</scope>
    <source>
        <strain evidence="4">ChiBcec6-7307</strain>
    </source>
</reference>
<dbReference type="Proteomes" id="UP000886889">
    <property type="component" value="Unassembled WGS sequence"/>
</dbReference>
<feature type="region of interest" description="Disordered" evidence="2">
    <location>
        <begin position="215"/>
        <end position="234"/>
    </location>
</feature>
<feature type="compositionally biased region" description="Basic and acidic residues" evidence="2">
    <location>
        <begin position="355"/>
        <end position="370"/>
    </location>
</feature>
<comment type="caution">
    <text evidence="4">The sequence shown here is derived from an EMBL/GenBank/DDBJ whole genome shotgun (WGS) entry which is preliminary data.</text>
</comment>
<dbReference type="SMART" id="SM00382">
    <property type="entry name" value="AAA"/>
    <property type="match status" value="1"/>
</dbReference>
<dbReference type="SUPFAM" id="SSF48452">
    <property type="entry name" value="TPR-like"/>
    <property type="match status" value="1"/>
</dbReference>
<feature type="compositionally biased region" description="Low complexity" evidence="2">
    <location>
        <begin position="250"/>
        <end position="260"/>
    </location>
</feature>
<feature type="compositionally biased region" description="Basic and acidic residues" evidence="2">
    <location>
        <begin position="460"/>
        <end position="472"/>
    </location>
</feature>
<dbReference type="InterPro" id="IPR003593">
    <property type="entry name" value="AAA+_ATPase"/>
</dbReference>
<feature type="compositionally biased region" description="Acidic residues" evidence="2">
    <location>
        <begin position="501"/>
        <end position="520"/>
    </location>
</feature>
<evidence type="ECO:0000256" key="1">
    <source>
        <dbReference type="PROSITE-ProRule" id="PRU00339"/>
    </source>
</evidence>
<evidence type="ECO:0000259" key="3">
    <source>
        <dbReference type="SMART" id="SM00382"/>
    </source>
</evidence>